<proteinExistence type="predicted"/>
<name>V8CD51_9HELI</name>
<dbReference type="PATRIC" id="fig|1357400.3.peg.483"/>
<dbReference type="eggNOG" id="ENOG50316AZ">
    <property type="taxonomic scope" value="Bacteria"/>
</dbReference>
<comment type="caution">
    <text evidence="2">The sequence shown here is derived from an EMBL/GenBank/DDBJ whole genome shotgun (WGS) entry which is preliminary data.</text>
</comment>
<reference evidence="2 3" key="1">
    <citation type="journal article" date="2014" name="Genome Announc.">
        <title>Draft genome sequences of six enterohepatic helicobacter species isolated from humans and one from rhesus macaques.</title>
        <authorList>
            <person name="Shen Z."/>
            <person name="Sheh A."/>
            <person name="Young S.K."/>
            <person name="Abouelliel A."/>
            <person name="Ward D.V."/>
            <person name="Earl A.M."/>
            <person name="Fox J.G."/>
        </authorList>
    </citation>
    <scope>NUCLEOTIDE SEQUENCE [LARGE SCALE GENOMIC DNA]</scope>
    <source>
        <strain evidence="2 3">MIT 99-5501</strain>
    </source>
</reference>
<dbReference type="EMBL" id="AZJI01000001">
    <property type="protein sequence ID" value="ETD25017.1"/>
    <property type="molecule type" value="Genomic_DNA"/>
</dbReference>
<protein>
    <submittedName>
        <fullName evidence="2">Uncharacterized protein</fullName>
    </submittedName>
</protein>
<gene>
    <name evidence="2" type="ORF">HMPREF2086_00352</name>
</gene>
<sequence length="174" mass="19632">MRIDYGLPKTSISSLLSTQNAVQNSQNDIQSQSDVQNQNGEKSTSQSSAQSTQKTKPPQKIQKPTLEKIQKDSLPKQDFAGSAVRETYGMEILELMSDEEYSAFVRASEGMSEGEKVIAAQSLYSLREDYQGQGAHKRDKNPYTKTNRAFSRHNDFLERYKAFYYGVEKVEVLG</sequence>
<evidence type="ECO:0000313" key="2">
    <source>
        <dbReference type="EMBL" id="ETD25017.1"/>
    </source>
</evidence>
<accession>V8CD51</accession>
<feature type="compositionally biased region" description="Basic and acidic residues" evidence="1">
    <location>
        <begin position="65"/>
        <end position="75"/>
    </location>
</feature>
<dbReference type="HOGENOM" id="CLU_1693077_0_0_7"/>
<feature type="compositionally biased region" description="Low complexity" evidence="1">
    <location>
        <begin position="22"/>
        <end position="64"/>
    </location>
</feature>
<evidence type="ECO:0000313" key="3">
    <source>
        <dbReference type="Proteomes" id="UP000018731"/>
    </source>
</evidence>
<feature type="region of interest" description="Disordered" evidence="1">
    <location>
        <begin position="18"/>
        <end position="80"/>
    </location>
</feature>
<dbReference type="AlphaFoldDB" id="V8CD51"/>
<dbReference type="Proteomes" id="UP000018731">
    <property type="component" value="Unassembled WGS sequence"/>
</dbReference>
<keyword evidence="3" id="KW-1185">Reference proteome</keyword>
<organism evidence="2 3">
    <name type="scientific">Helicobacter macacae MIT 99-5501</name>
    <dbReference type="NCBI Taxonomy" id="1357400"/>
    <lineage>
        <taxon>Bacteria</taxon>
        <taxon>Pseudomonadati</taxon>
        <taxon>Campylobacterota</taxon>
        <taxon>Epsilonproteobacteria</taxon>
        <taxon>Campylobacterales</taxon>
        <taxon>Helicobacteraceae</taxon>
        <taxon>Helicobacter</taxon>
    </lineage>
</organism>
<evidence type="ECO:0000256" key="1">
    <source>
        <dbReference type="SAM" id="MobiDB-lite"/>
    </source>
</evidence>